<dbReference type="Proteomes" id="UP001528411">
    <property type="component" value="Unassembled WGS sequence"/>
</dbReference>
<evidence type="ECO:0000256" key="1">
    <source>
        <dbReference type="PROSITE-ProRule" id="PRU00339"/>
    </source>
</evidence>
<sequence length="67" mass="7738">MRLLFIALLLICLSGCDRNTDKNYLALGNAAMAQNKYAIAVIEFKNAVRQSPQKENRDFYSDKLIWR</sequence>
<dbReference type="EMBL" id="JAQOMS010000002">
    <property type="protein sequence ID" value="MDC2891122.1"/>
    <property type="molecule type" value="Genomic_DNA"/>
</dbReference>
<name>A0ABT5FIV8_9GAMM</name>
<dbReference type="PROSITE" id="PS50005">
    <property type="entry name" value="TPR"/>
    <property type="match status" value="1"/>
</dbReference>
<evidence type="ECO:0000313" key="3">
    <source>
        <dbReference type="Proteomes" id="UP001528411"/>
    </source>
</evidence>
<keyword evidence="3" id="KW-1185">Reference proteome</keyword>
<accession>A0ABT5FIV8</accession>
<feature type="repeat" description="TPR" evidence="1">
    <location>
        <begin position="21"/>
        <end position="54"/>
    </location>
</feature>
<evidence type="ECO:0000313" key="2">
    <source>
        <dbReference type="EMBL" id="MDC2891122.1"/>
    </source>
</evidence>
<reference evidence="2 3" key="1">
    <citation type="submission" date="2023-01" db="EMBL/GenBank/DDBJ databases">
        <title>Psychrosphaera sp. nov., isolated from marine algae.</title>
        <authorList>
            <person name="Bayburt H."/>
            <person name="Choi B.J."/>
            <person name="Kim J.M."/>
            <person name="Choi D.G."/>
            <person name="Jeon C.O."/>
        </authorList>
    </citation>
    <scope>NUCLEOTIDE SEQUENCE [LARGE SCALE GENOMIC DNA]</scope>
    <source>
        <strain evidence="2 3">G1-22</strain>
    </source>
</reference>
<gene>
    <name evidence="2" type="ORF">PN838_23230</name>
</gene>
<dbReference type="RefSeq" id="WP_272182161.1">
    <property type="nucleotide sequence ID" value="NZ_JAQOMS010000002.1"/>
</dbReference>
<evidence type="ECO:0008006" key="4">
    <source>
        <dbReference type="Google" id="ProtNLM"/>
    </source>
</evidence>
<protein>
    <recommendedName>
        <fullName evidence="4">Tetratricopeptide repeat protein</fullName>
    </recommendedName>
</protein>
<dbReference type="InterPro" id="IPR019734">
    <property type="entry name" value="TPR_rpt"/>
</dbReference>
<organism evidence="2 3">
    <name type="scientific">Psychrosphaera algicola</name>
    <dbReference type="NCBI Taxonomy" id="3023714"/>
    <lineage>
        <taxon>Bacteria</taxon>
        <taxon>Pseudomonadati</taxon>
        <taxon>Pseudomonadota</taxon>
        <taxon>Gammaproteobacteria</taxon>
        <taxon>Alteromonadales</taxon>
        <taxon>Pseudoalteromonadaceae</taxon>
        <taxon>Psychrosphaera</taxon>
    </lineage>
</organism>
<keyword evidence="1" id="KW-0802">TPR repeat</keyword>
<proteinExistence type="predicted"/>
<comment type="caution">
    <text evidence="2">The sequence shown here is derived from an EMBL/GenBank/DDBJ whole genome shotgun (WGS) entry which is preliminary data.</text>
</comment>